<comment type="caution">
    <text evidence="6">The sequence shown here is derived from an EMBL/GenBank/DDBJ whole genome shotgun (WGS) entry which is preliminary data.</text>
</comment>
<sequence>MLNKEAEEDDFINLFGKQYGYGNKIDQIRKQEFKRLEGITYLDHAGTTQYPQSVIANVCSDLSYNVYGNPHSRNPSSQLTSDVIDQVRTRILKHFNTSSEQHTVIFTSGATAALKLLAESFDWKGATNEGSAHQSHFCYLQENHTSVVGMREIAASKGAQISSVNEKDLEEQIIFTTKERREDSDLKPFDSGSNGVRETVDCCHNLFAFPAMCNFSGKKYSLKWISQVKQGLLVKKSHWCHWCHWFVLLDASSFVSTSPLDLASCPADYIPISFYKMFGFPTGLGALILKNSSSYLLQKCYYGGGTVQATITDERFHILKNNLTEKFEDGTVPFLEIIALHHSFQLFEQLVGSMKDVLNHTHSIALYVYEKMSAMTHSSGKSVCKIYCETDFQDNTKQGPVINFNLLRANGEFVGYSEVEKMASLYNIHLRTGCFCNMGACQKYLSLSSQQVKKNLSAGHVCGDNMDLIDGKPTGSVRISFGYMSNFSDAKELLTFIRECFLEGNSNCSLPERSLDAERSEHTEFLSSSILVKQSEDFASNANFKNVMERNSTVASTASQRGTPIEMSIRTLTPNHCDMHTHVPQECGDNPNNHLKLEKICLYPIKSCAAFEVHEWEVGNRGFVFDRHWMIVTDSGVCLTQKREAKMCLIKPLLDLRNGTLSVTATGMPDLVLPLYLSSGNDKKVARFCQSKVCGDRISAVDCGENAASWMSTFFNRNCRLIQQDMEDSRTCKLGGMKQREDNGSRSLSLANESQFLLVNRESVSELLNNVNPDQPLTPSSLVTVVEKQAKRFRPNLIVAGGEAFREDYWKTVKIGNLVFENKGKCNRCQMVCIDQETGVRSVEPLKTLGKIRGSKMPFGVHLEHVSNVQQNPAILHCGDLVTVSR</sequence>
<dbReference type="InterPro" id="IPR015424">
    <property type="entry name" value="PyrdxlP-dep_Trfase"/>
</dbReference>
<comment type="function">
    <text evidence="4">Sulfurates the molybdenum cofactor. Sulfation of molybdenum is essential for xanthine dehydrogenase (XDH) and aldehyde oxidase (ADO) enzymes in which molybdenum cofactor is liganded by 1 oxygen and 1 sulfur atom in active form.</text>
</comment>
<dbReference type="HAMAP" id="MF_03050">
    <property type="entry name" value="MOCOS"/>
    <property type="match status" value="1"/>
</dbReference>
<dbReference type="PROSITE" id="PS51340">
    <property type="entry name" value="MOSC"/>
    <property type="match status" value="1"/>
</dbReference>
<evidence type="ECO:0000256" key="4">
    <source>
        <dbReference type="HAMAP-Rule" id="MF_03050"/>
    </source>
</evidence>
<dbReference type="GO" id="GO:0006777">
    <property type="term" value="P:Mo-molybdopterin cofactor biosynthetic process"/>
    <property type="evidence" value="ECO:0007669"/>
    <property type="project" value="UniProtKB-UniRule"/>
</dbReference>
<evidence type="ECO:0000256" key="3">
    <source>
        <dbReference type="ARBA" id="ARBA00023150"/>
    </source>
</evidence>
<keyword evidence="7" id="KW-1185">Reference proteome</keyword>
<keyword evidence="1 4" id="KW-0808">Transferase</keyword>
<protein>
    <recommendedName>
        <fullName evidence="4">Molybdenum cofactor sulfurase</fullName>
        <shortName evidence="4">MCS</shortName>
        <shortName evidence="4">MOS</shortName>
        <shortName evidence="4">MoCo sulfurase</shortName>
        <ecNumber evidence="4">2.8.1.9</ecNumber>
    </recommendedName>
    <alternativeName>
        <fullName evidence="4">Molybdenum cofactor sulfurtransferase</fullName>
    </alternativeName>
</protein>
<dbReference type="InterPro" id="IPR015421">
    <property type="entry name" value="PyrdxlP-dep_Trfase_major"/>
</dbReference>
<organism evidence="6 7">
    <name type="scientific">Pocillopora meandrina</name>
    <dbReference type="NCBI Taxonomy" id="46732"/>
    <lineage>
        <taxon>Eukaryota</taxon>
        <taxon>Metazoa</taxon>
        <taxon>Cnidaria</taxon>
        <taxon>Anthozoa</taxon>
        <taxon>Hexacorallia</taxon>
        <taxon>Scleractinia</taxon>
        <taxon>Astrocoeniina</taxon>
        <taxon>Pocilloporidae</taxon>
        <taxon>Pocillopora</taxon>
    </lineage>
</organism>
<dbReference type="Pfam" id="PF03473">
    <property type="entry name" value="MOSC"/>
    <property type="match status" value="1"/>
</dbReference>
<feature type="modified residue" description="N6-(pyridoxal phosphate)lysine" evidence="4">
    <location>
        <position position="276"/>
    </location>
</feature>
<name>A0AAU9WRU2_9CNID</name>
<dbReference type="PANTHER" id="PTHR14237:SF80">
    <property type="entry name" value="MOLYBDENUM COFACTOR SULFURASE"/>
    <property type="match status" value="1"/>
</dbReference>
<evidence type="ECO:0000259" key="5">
    <source>
        <dbReference type="PROSITE" id="PS51340"/>
    </source>
</evidence>
<proteinExistence type="inferred from homology"/>
<reference evidence="6 7" key="1">
    <citation type="submission" date="2022-05" db="EMBL/GenBank/DDBJ databases">
        <authorList>
            <consortium name="Genoscope - CEA"/>
            <person name="William W."/>
        </authorList>
    </citation>
    <scope>NUCLEOTIDE SEQUENCE [LARGE SCALE GENOMIC DNA]</scope>
</reference>
<gene>
    <name evidence="6" type="ORF">PMEA_00011547</name>
</gene>
<evidence type="ECO:0000313" key="7">
    <source>
        <dbReference type="Proteomes" id="UP001159428"/>
    </source>
</evidence>
<keyword evidence="2 4" id="KW-0663">Pyridoxal phosphate</keyword>
<comment type="cofactor">
    <cofactor evidence="4">
        <name>pyridoxal 5'-phosphate</name>
        <dbReference type="ChEBI" id="CHEBI:597326"/>
    </cofactor>
</comment>
<feature type="domain" description="MOSC" evidence="5">
    <location>
        <begin position="719"/>
        <end position="885"/>
    </location>
</feature>
<dbReference type="AlphaFoldDB" id="A0AAU9WRU2"/>
<dbReference type="InterPro" id="IPR005302">
    <property type="entry name" value="MoCF_Sase_C"/>
</dbReference>
<dbReference type="Pfam" id="PF03476">
    <property type="entry name" value="MOSC_N"/>
    <property type="match status" value="1"/>
</dbReference>
<dbReference type="InterPro" id="IPR028886">
    <property type="entry name" value="MoCo_sulfurase"/>
</dbReference>
<dbReference type="InterPro" id="IPR005303">
    <property type="entry name" value="MOCOS_middle"/>
</dbReference>
<dbReference type="EC" id="2.8.1.9" evidence="4"/>
<comment type="similarity">
    <text evidence="4">Belongs to the class-V pyridoxal-phosphate-dependent aminotransferase family. MOCOS subfamily.</text>
</comment>
<dbReference type="PANTHER" id="PTHR14237">
    <property type="entry name" value="MOLYBDOPTERIN COFACTOR SULFURASE MOSC"/>
    <property type="match status" value="1"/>
</dbReference>
<dbReference type="EMBL" id="CALNXJ010000020">
    <property type="protein sequence ID" value="CAH3123839.1"/>
    <property type="molecule type" value="Genomic_DNA"/>
</dbReference>
<evidence type="ECO:0000313" key="6">
    <source>
        <dbReference type="EMBL" id="CAH3123839.1"/>
    </source>
</evidence>
<evidence type="ECO:0000256" key="1">
    <source>
        <dbReference type="ARBA" id="ARBA00022679"/>
    </source>
</evidence>
<dbReference type="SUPFAM" id="SSF141673">
    <property type="entry name" value="MOSC N-terminal domain-like"/>
    <property type="match status" value="1"/>
</dbReference>
<dbReference type="Gene3D" id="3.40.640.10">
    <property type="entry name" value="Type I PLP-dependent aspartate aminotransferase-like (Major domain)"/>
    <property type="match status" value="1"/>
</dbReference>
<evidence type="ECO:0000256" key="2">
    <source>
        <dbReference type="ARBA" id="ARBA00022898"/>
    </source>
</evidence>
<dbReference type="GO" id="GO:0030151">
    <property type="term" value="F:molybdenum ion binding"/>
    <property type="evidence" value="ECO:0007669"/>
    <property type="project" value="UniProtKB-UniRule"/>
</dbReference>
<keyword evidence="3 4" id="KW-0501">Molybdenum cofactor biosynthesis</keyword>
<dbReference type="GO" id="GO:0030170">
    <property type="term" value="F:pyridoxal phosphate binding"/>
    <property type="evidence" value="ECO:0007669"/>
    <property type="project" value="UniProtKB-UniRule"/>
</dbReference>
<feature type="active site" evidence="4">
    <location>
        <position position="436"/>
    </location>
</feature>
<dbReference type="SUPFAM" id="SSF53383">
    <property type="entry name" value="PLP-dependent transferases"/>
    <property type="match status" value="1"/>
</dbReference>
<comment type="catalytic activity">
    <reaction evidence="4">
        <text>Mo-molybdopterin + L-cysteine + AH2 = thio-Mo-molybdopterin + L-alanine + A + H2O</text>
        <dbReference type="Rhea" id="RHEA:42636"/>
        <dbReference type="ChEBI" id="CHEBI:13193"/>
        <dbReference type="ChEBI" id="CHEBI:15377"/>
        <dbReference type="ChEBI" id="CHEBI:17499"/>
        <dbReference type="ChEBI" id="CHEBI:35235"/>
        <dbReference type="ChEBI" id="CHEBI:57972"/>
        <dbReference type="ChEBI" id="CHEBI:71302"/>
        <dbReference type="ChEBI" id="CHEBI:82685"/>
        <dbReference type="EC" id="2.8.1.9"/>
    </reaction>
</comment>
<accession>A0AAU9WRU2</accession>
<dbReference type="Proteomes" id="UP001159428">
    <property type="component" value="Unassembled WGS sequence"/>
</dbReference>
<dbReference type="Pfam" id="PF00266">
    <property type="entry name" value="Aminotran_5"/>
    <property type="match status" value="2"/>
</dbReference>
<dbReference type="InterPro" id="IPR000192">
    <property type="entry name" value="Aminotrans_V_dom"/>
</dbReference>
<dbReference type="GO" id="GO:0016829">
    <property type="term" value="F:lyase activity"/>
    <property type="evidence" value="ECO:0007669"/>
    <property type="project" value="UniProtKB-UniRule"/>
</dbReference>
<dbReference type="GO" id="GO:0008265">
    <property type="term" value="F:molybdenum cofactor sulfurtransferase activity"/>
    <property type="evidence" value="ECO:0007669"/>
    <property type="project" value="UniProtKB-UniRule"/>
</dbReference>